<evidence type="ECO:0000313" key="2">
    <source>
        <dbReference type="EMBL" id="KAK9778524.1"/>
    </source>
</evidence>
<dbReference type="Proteomes" id="UP001465668">
    <property type="component" value="Unassembled WGS sequence"/>
</dbReference>
<keyword evidence="3" id="KW-1185">Reference proteome</keyword>
<dbReference type="PANTHER" id="PTHR35870:SF6">
    <property type="entry name" value="MGS207 PROTEIN"/>
    <property type="match status" value="1"/>
</dbReference>
<name>A0ABR2XXZ6_9PEZI</name>
<accession>A0ABR2XXZ6</accession>
<gene>
    <name evidence="2" type="ORF">SCAR479_04546</name>
</gene>
<sequence>MDPVRLTERDPVTLIYRTIGCPIVFIQLTMVLPLSSKPSSIAAVPTYRLEEFTDESSQTLSRLLKKNHASFAVLRDPRLLFHNHIPHVLGSSYLLGATPEKLEGIFAREAKELRPIDEVDIQDGVTRENWRDFLGQKGYTVAYMKFFDSEVRKCHGDWKAALHDYIYAGPEPLINGFSEGLGHPFIHLAYAYEFDSPEVATEALSLGCTEYDIMHQFIDVSRPDTSNYHTTKMEDVFRRIREDDGFKGLFELPGFNNIATILSNRESAVLRHWSGWTAQGEPVQQLEECMYAATLTLINSATSAGEYDFFLAHILTVGHALRVLFPLMPAEHQNTVMREYGLYCVLVYIAQLCPKVDQTPLDAEVSKDCSWDLVCKQTLDSDFAYDVHFAKVVRALKTADETWGARGDLYLKAAHLFVSKFSGWTGFGLGTDAIP</sequence>
<organism evidence="2 3">
    <name type="scientific">Seiridium cardinale</name>
    <dbReference type="NCBI Taxonomy" id="138064"/>
    <lineage>
        <taxon>Eukaryota</taxon>
        <taxon>Fungi</taxon>
        <taxon>Dikarya</taxon>
        <taxon>Ascomycota</taxon>
        <taxon>Pezizomycotina</taxon>
        <taxon>Sordariomycetes</taxon>
        <taxon>Xylariomycetidae</taxon>
        <taxon>Amphisphaeriales</taxon>
        <taxon>Sporocadaceae</taxon>
        <taxon>Seiridium</taxon>
    </lineage>
</organism>
<protein>
    <submittedName>
        <fullName evidence="2">Questin oxidase family protein</fullName>
    </submittedName>
</protein>
<dbReference type="Pfam" id="PF14027">
    <property type="entry name" value="Questin_oxidase"/>
    <property type="match status" value="1"/>
</dbReference>
<reference evidence="2 3" key="1">
    <citation type="submission" date="2024-02" db="EMBL/GenBank/DDBJ databases">
        <title>First draft genome assembly of two strains of Seiridium cardinale.</title>
        <authorList>
            <person name="Emiliani G."/>
            <person name="Scali E."/>
        </authorList>
    </citation>
    <scope>NUCLEOTIDE SEQUENCE [LARGE SCALE GENOMIC DNA]</scope>
    <source>
        <strain evidence="2 3">BM-138-000479</strain>
    </source>
</reference>
<evidence type="ECO:0000313" key="3">
    <source>
        <dbReference type="Proteomes" id="UP001465668"/>
    </source>
</evidence>
<comment type="caution">
    <text evidence="2">The sequence shown here is derived from an EMBL/GenBank/DDBJ whole genome shotgun (WGS) entry which is preliminary data.</text>
</comment>
<dbReference type="InterPro" id="IPR025337">
    <property type="entry name" value="Questin_oxidase-like"/>
</dbReference>
<proteinExistence type="predicted"/>
<dbReference type="EMBL" id="JARVKM010000015">
    <property type="protein sequence ID" value="KAK9778524.1"/>
    <property type="molecule type" value="Genomic_DNA"/>
</dbReference>
<dbReference type="PANTHER" id="PTHR35870">
    <property type="entry name" value="PROTEIN, PUTATIVE (AFU_ORTHOLOGUE AFUA_5G03330)-RELATED"/>
    <property type="match status" value="1"/>
</dbReference>
<keyword evidence="1" id="KW-0560">Oxidoreductase</keyword>
<evidence type="ECO:0000256" key="1">
    <source>
        <dbReference type="ARBA" id="ARBA00023002"/>
    </source>
</evidence>